<reference evidence="1" key="2">
    <citation type="journal article" date="2015" name="Data Brief">
        <title>Shoot transcriptome of the giant reed, Arundo donax.</title>
        <authorList>
            <person name="Barrero R.A."/>
            <person name="Guerrero F.D."/>
            <person name="Moolhuijzen P."/>
            <person name="Goolsby J.A."/>
            <person name="Tidwell J."/>
            <person name="Bellgard S.E."/>
            <person name="Bellgard M.I."/>
        </authorList>
    </citation>
    <scope>NUCLEOTIDE SEQUENCE</scope>
    <source>
        <tissue evidence="1">Shoot tissue taken approximately 20 cm above the soil surface</tissue>
    </source>
</reference>
<accession>A0A0A9F492</accession>
<sequence length="39" mass="4185">MICSAAQNIVYFISSLLLADVIKKYGWMISVAYASLGGS</sequence>
<proteinExistence type="predicted"/>
<dbReference type="EMBL" id="GBRH01190031">
    <property type="protein sequence ID" value="JAE07865.1"/>
    <property type="molecule type" value="Transcribed_RNA"/>
</dbReference>
<protein>
    <submittedName>
        <fullName evidence="1">Uncharacterized protein</fullName>
    </submittedName>
</protein>
<dbReference type="AlphaFoldDB" id="A0A0A9F492"/>
<organism evidence="1">
    <name type="scientific">Arundo donax</name>
    <name type="common">Giant reed</name>
    <name type="synonym">Donax arundinaceus</name>
    <dbReference type="NCBI Taxonomy" id="35708"/>
    <lineage>
        <taxon>Eukaryota</taxon>
        <taxon>Viridiplantae</taxon>
        <taxon>Streptophyta</taxon>
        <taxon>Embryophyta</taxon>
        <taxon>Tracheophyta</taxon>
        <taxon>Spermatophyta</taxon>
        <taxon>Magnoliopsida</taxon>
        <taxon>Liliopsida</taxon>
        <taxon>Poales</taxon>
        <taxon>Poaceae</taxon>
        <taxon>PACMAD clade</taxon>
        <taxon>Arundinoideae</taxon>
        <taxon>Arundineae</taxon>
        <taxon>Arundo</taxon>
    </lineage>
</organism>
<reference evidence="1" key="1">
    <citation type="submission" date="2014-09" db="EMBL/GenBank/DDBJ databases">
        <authorList>
            <person name="Magalhaes I.L.F."/>
            <person name="Oliveira U."/>
            <person name="Santos F.R."/>
            <person name="Vidigal T.H.D.A."/>
            <person name="Brescovit A.D."/>
            <person name="Santos A.J."/>
        </authorList>
    </citation>
    <scope>NUCLEOTIDE SEQUENCE</scope>
    <source>
        <tissue evidence="1">Shoot tissue taken approximately 20 cm above the soil surface</tissue>
    </source>
</reference>
<evidence type="ECO:0000313" key="1">
    <source>
        <dbReference type="EMBL" id="JAE07865.1"/>
    </source>
</evidence>
<name>A0A0A9F492_ARUDO</name>